<feature type="transmembrane region" description="Helical" evidence="6">
    <location>
        <begin position="112"/>
        <end position="133"/>
    </location>
</feature>
<dbReference type="KEGG" id="daf:Desaf_0951"/>
<dbReference type="GO" id="GO:0015171">
    <property type="term" value="F:amino acid transmembrane transporter activity"/>
    <property type="evidence" value="ECO:0007669"/>
    <property type="project" value="TreeGrafter"/>
</dbReference>
<feature type="transmembrane region" description="Helical" evidence="6">
    <location>
        <begin position="145"/>
        <end position="169"/>
    </location>
</feature>
<accession>F3YTN9</accession>
<keyword evidence="2" id="KW-1003">Cell membrane</keyword>
<dbReference type="AlphaFoldDB" id="F3YTN9"/>
<sequence length="211" mass="21700" precursor="true">MFDLTTLAVFAAASLTISLMPGPAMLYIIARSASQGRLAGLVSVLGLGVGGLAHVIAAGLGLSALLMSSALAFSVLKYLGAAYLIWLGLRTLLARPKAEEPCRMRAEPLGRIFFQGCLVELLNPKTALFYLAFLPQFTDPARGSVAAQAILLGLVFVVLAVLADGAYALTAATAGRLLAGKRHVVTGGRWIAGGVYLGLGALTAVSGSGKE</sequence>
<dbReference type="HOGENOM" id="CLU_079569_3_1_7"/>
<comment type="subcellular location">
    <subcellularLocation>
        <location evidence="1">Cell membrane</location>
        <topology evidence="1">Multi-pass membrane protein</topology>
    </subcellularLocation>
</comment>
<dbReference type="PANTHER" id="PTHR30086">
    <property type="entry name" value="ARGININE EXPORTER PROTEIN ARGO"/>
    <property type="match status" value="1"/>
</dbReference>
<evidence type="ECO:0000256" key="4">
    <source>
        <dbReference type="ARBA" id="ARBA00022989"/>
    </source>
</evidence>
<evidence type="ECO:0000256" key="6">
    <source>
        <dbReference type="SAM" id="Phobius"/>
    </source>
</evidence>
<feature type="transmembrane region" description="Helical" evidence="6">
    <location>
        <begin position="6"/>
        <end position="29"/>
    </location>
</feature>
<organism evidence="7 8">
    <name type="scientific">Desulfocurvibacter africanus subsp. africanus str. Walvis Bay</name>
    <dbReference type="NCBI Taxonomy" id="690850"/>
    <lineage>
        <taxon>Bacteria</taxon>
        <taxon>Pseudomonadati</taxon>
        <taxon>Thermodesulfobacteriota</taxon>
        <taxon>Desulfovibrionia</taxon>
        <taxon>Desulfovibrionales</taxon>
        <taxon>Desulfovibrionaceae</taxon>
        <taxon>Desulfocurvibacter</taxon>
    </lineage>
</organism>
<keyword evidence="5 6" id="KW-0472">Membrane</keyword>
<keyword evidence="3 6" id="KW-0812">Transmembrane</keyword>
<dbReference type="PIRSF" id="PIRSF006324">
    <property type="entry name" value="LeuE"/>
    <property type="match status" value="1"/>
</dbReference>
<dbReference type="RefSeq" id="WP_014259116.1">
    <property type="nucleotide sequence ID" value="NC_016629.1"/>
</dbReference>
<dbReference type="Proteomes" id="UP000007844">
    <property type="component" value="Chromosome"/>
</dbReference>
<keyword evidence="8" id="KW-1185">Reference proteome</keyword>
<dbReference type="Pfam" id="PF01810">
    <property type="entry name" value="LysE"/>
    <property type="match status" value="1"/>
</dbReference>
<reference evidence="7 8" key="1">
    <citation type="journal article" date="2011" name="J. Bacteriol.">
        <title>Genome sequence of the mercury-methylating and pleomorphic Desulfovibrio africanus Strain Walvis Bay.</title>
        <authorList>
            <person name="Brown S.D."/>
            <person name="Wall J.D."/>
            <person name="Kucken A.M."/>
            <person name="Gilmour C.C."/>
            <person name="Podar M."/>
            <person name="Brandt C.C."/>
            <person name="Teshima H."/>
            <person name="Detter J.C."/>
            <person name="Han C.S."/>
            <person name="Land M.L."/>
            <person name="Lucas S."/>
            <person name="Han J."/>
            <person name="Pennacchio L."/>
            <person name="Nolan M."/>
            <person name="Pitluck S."/>
            <person name="Woyke T."/>
            <person name="Goodwin L."/>
            <person name="Palumbo A.V."/>
            <person name="Elias D.A."/>
        </authorList>
    </citation>
    <scope>NUCLEOTIDE SEQUENCE [LARGE SCALE GENOMIC DNA]</scope>
    <source>
        <strain evidence="7 8">Walvis Bay</strain>
    </source>
</reference>
<feature type="transmembrane region" description="Helical" evidence="6">
    <location>
        <begin position="41"/>
        <end position="65"/>
    </location>
</feature>
<keyword evidence="4 6" id="KW-1133">Transmembrane helix</keyword>
<dbReference type="GO" id="GO:0005886">
    <property type="term" value="C:plasma membrane"/>
    <property type="evidence" value="ECO:0007669"/>
    <property type="project" value="UniProtKB-SubCell"/>
</dbReference>
<gene>
    <name evidence="7" type="ORF">Desaf_0951</name>
</gene>
<evidence type="ECO:0000313" key="7">
    <source>
        <dbReference type="EMBL" id="EGJ49299.1"/>
    </source>
</evidence>
<proteinExistence type="predicted"/>
<dbReference type="PANTHER" id="PTHR30086:SF20">
    <property type="entry name" value="ARGININE EXPORTER PROTEIN ARGO-RELATED"/>
    <property type="match status" value="1"/>
</dbReference>
<evidence type="ECO:0000256" key="2">
    <source>
        <dbReference type="ARBA" id="ARBA00022475"/>
    </source>
</evidence>
<evidence type="ECO:0000256" key="1">
    <source>
        <dbReference type="ARBA" id="ARBA00004651"/>
    </source>
</evidence>
<feature type="transmembrane region" description="Helical" evidence="6">
    <location>
        <begin position="190"/>
        <end position="209"/>
    </location>
</feature>
<feature type="transmembrane region" description="Helical" evidence="6">
    <location>
        <begin position="71"/>
        <end position="92"/>
    </location>
</feature>
<dbReference type="eggNOG" id="COG1280">
    <property type="taxonomic scope" value="Bacteria"/>
</dbReference>
<dbReference type="STRING" id="690850.Desaf_0951"/>
<dbReference type="InterPro" id="IPR001123">
    <property type="entry name" value="LeuE-type"/>
</dbReference>
<evidence type="ECO:0000313" key="8">
    <source>
        <dbReference type="Proteomes" id="UP000007844"/>
    </source>
</evidence>
<evidence type="ECO:0000256" key="3">
    <source>
        <dbReference type="ARBA" id="ARBA00022692"/>
    </source>
</evidence>
<protein>
    <submittedName>
        <fullName evidence="7">Lysine exporter protein (LYSE/YGGA)</fullName>
    </submittedName>
</protein>
<dbReference type="EMBL" id="CP003221">
    <property type="protein sequence ID" value="EGJ49299.1"/>
    <property type="molecule type" value="Genomic_DNA"/>
</dbReference>
<evidence type="ECO:0000256" key="5">
    <source>
        <dbReference type="ARBA" id="ARBA00023136"/>
    </source>
</evidence>
<name>F3YTN9_DESAF</name>